<dbReference type="Gene3D" id="1.20.1340.10">
    <property type="entry name" value="dopa decarboxylase, N-terminal domain"/>
    <property type="match status" value="1"/>
</dbReference>
<dbReference type="AlphaFoldDB" id="A0A6M1TPF9"/>
<evidence type="ECO:0000313" key="8">
    <source>
        <dbReference type="EMBL" id="NGQ92039.1"/>
    </source>
</evidence>
<dbReference type="PANTHER" id="PTHR11999:SF70">
    <property type="entry name" value="MIP05841P"/>
    <property type="match status" value="1"/>
</dbReference>
<gene>
    <name evidence="8" type="ORF">G5V65_14140</name>
</gene>
<dbReference type="InterPro" id="IPR010977">
    <property type="entry name" value="Aromatic_deC"/>
</dbReference>
<dbReference type="GO" id="GO:0030170">
    <property type="term" value="F:pyridoxal phosphate binding"/>
    <property type="evidence" value="ECO:0007669"/>
    <property type="project" value="InterPro"/>
</dbReference>
<dbReference type="InterPro" id="IPR015421">
    <property type="entry name" value="PyrdxlP-dep_Trfase_major"/>
</dbReference>
<keyword evidence="3" id="KW-0210">Decarboxylase</keyword>
<dbReference type="Gene3D" id="3.90.1150.10">
    <property type="entry name" value="Aspartate Aminotransferase, domain 1"/>
    <property type="match status" value="1"/>
</dbReference>
<proteinExistence type="inferred from homology"/>
<dbReference type="Gene3D" id="3.40.640.10">
    <property type="entry name" value="Type I PLP-dependent aspartate aminotransferase-like (Major domain)"/>
    <property type="match status" value="1"/>
</dbReference>
<sequence>MDHDDLRHWSKRAADWAHDYHSTLRDRPVRAPLTPGSIAAQLPENPPENPEAAEAIFADFERIIPPGLTHWQHPRFFAYFPANASPASMLAEQLANAIAAQGMLWQTSPAVTELEQVMMRWLTQALGLPDGFTGTIHDSATTATLSAVLTMRERALGWRGLEKGLASQPRLRLYASAETHSSVDKAARIAGIGQENLVKIHTDAHLSMKPGALAGAIAADRAAGFQPAGVILCAGGTSVGAFDRIADCIAIAKGANLPVHVDAAWAGSAMICPEFRDLWTGVDGADSIVFNPHKWLGAQFDCAVQFLADPAPQIRTLGLRPTYLETAGRDEITNFNEWTVPLGRRFRALKLWFTLRAYGLSGLRDRIRNHVVWAREARDALARLPGVTITTEPSLSLFTFALGSDAETEGLLHRINDDGRIYLTQTRHAGRYVIRVQVGQFDCTQDDVAMIPQVVAELM</sequence>
<dbReference type="PRINTS" id="PR00800">
    <property type="entry name" value="YHDCRBOXLASE"/>
</dbReference>
<comment type="similarity">
    <text evidence="2 7">Belongs to the group II decarboxylase family.</text>
</comment>
<dbReference type="GO" id="GO:0016831">
    <property type="term" value="F:carboxy-lyase activity"/>
    <property type="evidence" value="ECO:0007669"/>
    <property type="project" value="UniProtKB-KW"/>
</dbReference>
<evidence type="ECO:0000256" key="1">
    <source>
        <dbReference type="ARBA" id="ARBA00001933"/>
    </source>
</evidence>
<dbReference type="PANTHER" id="PTHR11999">
    <property type="entry name" value="GROUP II PYRIDOXAL-5-PHOSPHATE DECARBOXYLASE"/>
    <property type="match status" value="1"/>
</dbReference>
<dbReference type="Proteomes" id="UP000474758">
    <property type="component" value="Unassembled WGS sequence"/>
</dbReference>
<evidence type="ECO:0000256" key="5">
    <source>
        <dbReference type="ARBA" id="ARBA00023239"/>
    </source>
</evidence>
<feature type="modified residue" description="N6-(pyridoxal phosphate)lysine" evidence="6">
    <location>
        <position position="294"/>
    </location>
</feature>
<organism evidence="8 9">
    <name type="scientific">Paragemmobacter kunshanensis</name>
    <dbReference type="NCBI Taxonomy" id="2583234"/>
    <lineage>
        <taxon>Bacteria</taxon>
        <taxon>Pseudomonadati</taxon>
        <taxon>Pseudomonadota</taxon>
        <taxon>Alphaproteobacteria</taxon>
        <taxon>Rhodobacterales</taxon>
        <taxon>Paracoccaceae</taxon>
        <taxon>Paragemmobacter</taxon>
    </lineage>
</organism>
<evidence type="ECO:0000256" key="6">
    <source>
        <dbReference type="PIRSR" id="PIRSR602129-50"/>
    </source>
</evidence>
<evidence type="ECO:0000256" key="3">
    <source>
        <dbReference type="ARBA" id="ARBA00022793"/>
    </source>
</evidence>
<dbReference type="Pfam" id="PF00282">
    <property type="entry name" value="Pyridoxal_deC"/>
    <property type="match status" value="1"/>
</dbReference>
<keyword evidence="5 7" id="KW-0456">Lyase</keyword>
<dbReference type="RefSeq" id="WP_165051261.1">
    <property type="nucleotide sequence ID" value="NZ_JAALFE010000014.1"/>
</dbReference>
<dbReference type="SUPFAM" id="SSF53383">
    <property type="entry name" value="PLP-dependent transferases"/>
    <property type="match status" value="1"/>
</dbReference>
<dbReference type="EMBL" id="JAALFE010000014">
    <property type="protein sequence ID" value="NGQ92039.1"/>
    <property type="molecule type" value="Genomic_DNA"/>
</dbReference>
<dbReference type="InterPro" id="IPR015424">
    <property type="entry name" value="PyrdxlP-dep_Trfase"/>
</dbReference>
<dbReference type="InterPro" id="IPR015422">
    <property type="entry name" value="PyrdxlP-dep_Trfase_small"/>
</dbReference>
<keyword evidence="8" id="KW-0808">Transferase</keyword>
<accession>A0A6M1TPF9</accession>
<evidence type="ECO:0000256" key="2">
    <source>
        <dbReference type="ARBA" id="ARBA00009533"/>
    </source>
</evidence>
<reference evidence="8 9" key="1">
    <citation type="submission" date="2020-02" db="EMBL/GenBank/DDBJ databases">
        <title>Rhodobacter translucens sp. nov., a novel bacterium isolated from activated sludge.</title>
        <authorList>
            <person name="Liu J."/>
        </authorList>
    </citation>
    <scope>NUCLEOTIDE SEQUENCE [LARGE SCALE GENOMIC DNA]</scope>
    <source>
        <strain evidence="8 9">HX-7-19</strain>
    </source>
</reference>
<comment type="caution">
    <text evidence="8">The sequence shown here is derived from an EMBL/GenBank/DDBJ whole genome shotgun (WGS) entry which is preliminary data.</text>
</comment>
<dbReference type="GO" id="GO:0006520">
    <property type="term" value="P:amino acid metabolic process"/>
    <property type="evidence" value="ECO:0007669"/>
    <property type="project" value="InterPro"/>
</dbReference>
<keyword evidence="9" id="KW-1185">Reference proteome</keyword>
<dbReference type="GO" id="GO:0005737">
    <property type="term" value="C:cytoplasm"/>
    <property type="evidence" value="ECO:0007669"/>
    <property type="project" value="TreeGrafter"/>
</dbReference>
<dbReference type="GO" id="GO:0008483">
    <property type="term" value="F:transaminase activity"/>
    <property type="evidence" value="ECO:0007669"/>
    <property type="project" value="UniProtKB-KW"/>
</dbReference>
<protein>
    <submittedName>
        <fullName evidence="8">Aspartate aminotransferase family protein</fullName>
    </submittedName>
</protein>
<evidence type="ECO:0000256" key="7">
    <source>
        <dbReference type="RuleBase" id="RU000382"/>
    </source>
</evidence>
<keyword evidence="4 6" id="KW-0663">Pyridoxal phosphate</keyword>
<name>A0A6M1TPF9_9RHOB</name>
<dbReference type="GO" id="GO:0019752">
    <property type="term" value="P:carboxylic acid metabolic process"/>
    <property type="evidence" value="ECO:0007669"/>
    <property type="project" value="InterPro"/>
</dbReference>
<evidence type="ECO:0000313" key="9">
    <source>
        <dbReference type="Proteomes" id="UP000474758"/>
    </source>
</evidence>
<comment type="cofactor">
    <cofactor evidence="1 6 7">
        <name>pyridoxal 5'-phosphate</name>
        <dbReference type="ChEBI" id="CHEBI:597326"/>
    </cofactor>
</comment>
<keyword evidence="8" id="KW-0032">Aminotransferase</keyword>
<dbReference type="InterPro" id="IPR002129">
    <property type="entry name" value="PyrdxlP-dep_de-COase"/>
</dbReference>
<evidence type="ECO:0000256" key="4">
    <source>
        <dbReference type="ARBA" id="ARBA00022898"/>
    </source>
</evidence>